<comment type="caution">
    <text evidence="1">The sequence shown here is derived from an EMBL/GenBank/DDBJ whole genome shotgun (WGS) entry which is preliminary data.</text>
</comment>
<dbReference type="Proteomes" id="UP000321947">
    <property type="component" value="Unassembled WGS sequence"/>
</dbReference>
<dbReference type="Proteomes" id="UP000321393">
    <property type="component" value="Unassembled WGS sequence"/>
</dbReference>
<evidence type="ECO:0000313" key="1">
    <source>
        <dbReference type="EMBL" id="KAA0042472.1"/>
    </source>
</evidence>
<proteinExistence type="predicted"/>
<evidence type="ECO:0000313" key="3">
    <source>
        <dbReference type="Proteomes" id="UP000321393"/>
    </source>
</evidence>
<dbReference type="EMBL" id="SSTE01015965">
    <property type="protein sequence ID" value="KAA0042472.1"/>
    <property type="molecule type" value="Genomic_DNA"/>
</dbReference>
<sequence>MTTSSRALKHVWTKEEKDTLVECLVELVSIEGWKFNNAYNGFNWNDDAKCIIIEKEIFDNWVRYGELAIVFIRDKATGRFTGTFVDVGSNESVGYEGFDMSYGNEEFPSMYNHGIWEWPARALANDNHIPDDERQSFCRVLLGDISR</sequence>
<name>A0A5A7TGD4_CUCMM</name>
<evidence type="ECO:0000313" key="4">
    <source>
        <dbReference type="Proteomes" id="UP000321947"/>
    </source>
</evidence>
<dbReference type="OrthoDB" id="1748457at2759"/>
<gene>
    <name evidence="2" type="ORF">E5676_scaffold334G00450</name>
    <name evidence="1" type="ORF">E6C27_scaffold246G00190</name>
</gene>
<reference evidence="3 4" key="1">
    <citation type="submission" date="2019-08" db="EMBL/GenBank/DDBJ databases">
        <title>Draft genome sequences of two oriental melons (Cucumis melo L. var makuwa).</title>
        <authorList>
            <person name="Kwon S.-Y."/>
        </authorList>
    </citation>
    <scope>NUCLEOTIDE SEQUENCE [LARGE SCALE GENOMIC DNA]</scope>
    <source>
        <strain evidence="4">cv. Chang Bougi</strain>
        <strain evidence="3">cv. SW 3</strain>
        <tissue evidence="1">Leaf</tissue>
    </source>
</reference>
<dbReference type="EMBL" id="SSTD01004767">
    <property type="protein sequence ID" value="TYK22904.1"/>
    <property type="molecule type" value="Genomic_DNA"/>
</dbReference>
<organism evidence="1 3">
    <name type="scientific">Cucumis melo var. makuwa</name>
    <name type="common">Oriental melon</name>
    <dbReference type="NCBI Taxonomy" id="1194695"/>
    <lineage>
        <taxon>Eukaryota</taxon>
        <taxon>Viridiplantae</taxon>
        <taxon>Streptophyta</taxon>
        <taxon>Embryophyta</taxon>
        <taxon>Tracheophyta</taxon>
        <taxon>Spermatophyta</taxon>
        <taxon>Magnoliopsida</taxon>
        <taxon>eudicotyledons</taxon>
        <taxon>Gunneridae</taxon>
        <taxon>Pentapetalae</taxon>
        <taxon>rosids</taxon>
        <taxon>fabids</taxon>
        <taxon>Cucurbitales</taxon>
        <taxon>Cucurbitaceae</taxon>
        <taxon>Benincaseae</taxon>
        <taxon>Cucumis</taxon>
    </lineage>
</organism>
<protein>
    <submittedName>
        <fullName evidence="1">Retrotransposon protein</fullName>
    </submittedName>
</protein>
<evidence type="ECO:0000313" key="2">
    <source>
        <dbReference type="EMBL" id="TYK22904.1"/>
    </source>
</evidence>
<dbReference type="AlphaFoldDB" id="A0A5A7TGD4"/>
<accession>A0A5A7TGD4</accession>